<comment type="caution">
    <text evidence="4">The sequence shown here is derived from an EMBL/GenBank/DDBJ whole genome shotgun (WGS) entry which is preliminary data.</text>
</comment>
<sequence>MAPFVGRRGHVYTAHELAILSTFHSKVDSIDLDGAMDAFAILDADGSGRIEFHEMVRRFRAPEVVAFVEASKNKTLRQLLREDERRLERCFRALDADGSGGIERSEWEAYVTAMARERVRYLKTRGLVERRCYWGRRFDGERRTCLERAYRALLCCWPLLLCARPPKGFVEDLAYFTEQNHPLLAVFRRDLDHPYSRREQVVALIVLNAWALFFSVLLAKGERADATPVEGALMSLVAITMPVLVLDSVLFYLLACPCVRFERRGRRREGCFACCEWLATCLGHVLAAPLLLLAGVLLWLSCEALARGRYGDDDDNAIRSDPVVRSFVVGIVGSYALWPVKTLFKEFSLQWEGRSACFHCAVGCCGAARLLGFGQWARERSRALAAALADEEAGLKEPTPVI</sequence>
<dbReference type="Proteomes" id="UP001363151">
    <property type="component" value="Unassembled WGS sequence"/>
</dbReference>
<keyword evidence="2" id="KW-1133">Transmembrane helix</keyword>
<dbReference type="EMBL" id="JBBJCI010000152">
    <property type="protein sequence ID" value="KAK7241898.1"/>
    <property type="molecule type" value="Genomic_DNA"/>
</dbReference>
<organism evidence="4 5">
    <name type="scientific">Aureococcus anophagefferens</name>
    <name type="common">Harmful bloom alga</name>
    <dbReference type="NCBI Taxonomy" id="44056"/>
    <lineage>
        <taxon>Eukaryota</taxon>
        <taxon>Sar</taxon>
        <taxon>Stramenopiles</taxon>
        <taxon>Ochrophyta</taxon>
        <taxon>Pelagophyceae</taxon>
        <taxon>Pelagomonadales</taxon>
        <taxon>Pelagomonadaceae</taxon>
        <taxon>Aureococcus</taxon>
    </lineage>
</organism>
<name>A0ABR1G057_AURAN</name>
<evidence type="ECO:0000256" key="1">
    <source>
        <dbReference type="ARBA" id="ARBA00022837"/>
    </source>
</evidence>
<dbReference type="SMART" id="SM00054">
    <property type="entry name" value="EFh"/>
    <property type="match status" value="2"/>
</dbReference>
<feature type="transmembrane region" description="Helical" evidence="2">
    <location>
        <begin position="277"/>
        <end position="300"/>
    </location>
</feature>
<reference evidence="4 5" key="1">
    <citation type="submission" date="2024-03" db="EMBL/GenBank/DDBJ databases">
        <title>Aureococcus anophagefferens CCMP1851 and Kratosvirus quantuckense: Draft genome of a second virus-susceptible host strain in the model system.</title>
        <authorList>
            <person name="Chase E."/>
            <person name="Truchon A.R."/>
            <person name="Schepens W."/>
            <person name="Wilhelm S.W."/>
        </authorList>
    </citation>
    <scope>NUCLEOTIDE SEQUENCE [LARGE SCALE GENOMIC DNA]</scope>
    <source>
        <strain evidence="4 5">CCMP1851</strain>
    </source>
</reference>
<gene>
    <name evidence="4" type="ORF">SO694_00019417</name>
</gene>
<feature type="domain" description="EF-hand" evidence="3">
    <location>
        <begin position="30"/>
        <end position="65"/>
    </location>
</feature>
<dbReference type="PROSITE" id="PS00018">
    <property type="entry name" value="EF_HAND_1"/>
    <property type="match status" value="1"/>
</dbReference>
<dbReference type="Pfam" id="PF13202">
    <property type="entry name" value="EF-hand_5"/>
    <property type="match status" value="2"/>
</dbReference>
<feature type="domain" description="EF-hand" evidence="3">
    <location>
        <begin position="82"/>
        <end position="117"/>
    </location>
</feature>
<feature type="transmembrane region" description="Helical" evidence="2">
    <location>
        <begin position="231"/>
        <end position="256"/>
    </location>
</feature>
<dbReference type="InterPro" id="IPR002048">
    <property type="entry name" value="EF_hand_dom"/>
</dbReference>
<accession>A0ABR1G057</accession>
<evidence type="ECO:0000256" key="2">
    <source>
        <dbReference type="SAM" id="Phobius"/>
    </source>
</evidence>
<protein>
    <recommendedName>
        <fullName evidence="3">EF-hand domain-containing protein</fullName>
    </recommendedName>
</protein>
<dbReference type="PROSITE" id="PS50222">
    <property type="entry name" value="EF_HAND_2"/>
    <property type="match status" value="2"/>
</dbReference>
<evidence type="ECO:0000313" key="4">
    <source>
        <dbReference type="EMBL" id="KAK7241898.1"/>
    </source>
</evidence>
<dbReference type="Gene3D" id="1.10.238.10">
    <property type="entry name" value="EF-hand"/>
    <property type="match status" value="1"/>
</dbReference>
<keyword evidence="2" id="KW-0472">Membrane</keyword>
<evidence type="ECO:0000313" key="5">
    <source>
        <dbReference type="Proteomes" id="UP001363151"/>
    </source>
</evidence>
<dbReference type="CDD" id="cd00051">
    <property type="entry name" value="EFh"/>
    <property type="match status" value="1"/>
</dbReference>
<keyword evidence="1" id="KW-0106">Calcium</keyword>
<dbReference type="InterPro" id="IPR011992">
    <property type="entry name" value="EF-hand-dom_pair"/>
</dbReference>
<keyword evidence="2" id="KW-0812">Transmembrane</keyword>
<dbReference type="InterPro" id="IPR018247">
    <property type="entry name" value="EF_Hand_1_Ca_BS"/>
</dbReference>
<feature type="transmembrane region" description="Helical" evidence="2">
    <location>
        <begin position="201"/>
        <end position="219"/>
    </location>
</feature>
<keyword evidence="5" id="KW-1185">Reference proteome</keyword>
<evidence type="ECO:0000259" key="3">
    <source>
        <dbReference type="PROSITE" id="PS50222"/>
    </source>
</evidence>
<dbReference type="SUPFAM" id="SSF47473">
    <property type="entry name" value="EF-hand"/>
    <property type="match status" value="1"/>
</dbReference>
<proteinExistence type="predicted"/>